<organism evidence="4 5">
    <name type="scientific">Tilletiopsis washingtonensis</name>
    <dbReference type="NCBI Taxonomy" id="58919"/>
    <lineage>
        <taxon>Eukaryota</taxon>
        <taxon>Fungi</taxon>
        <taxon>Dikarya</taxon>
        <taxon>Basidiomycota</taxon>
        <taxon>Ustilaginomycotina</taxon>
        <taxon>Exobasidiomycetes</taxon>
        <taxon>Entylomatales</taxon>
        <taxon>Entylomatales incertae sedis</taxon>
        <taxon>Tilletiopsis</taxon>
    </lineage>
</organism>
<dbReference type="InterPro" id="IPR040183">
    <property type="entry name" value="THUMPD1-like"/>
</dbReference>
<feature type="compositionally biased region" description="Low complexity" evidence="2">
    <location>
        <begin position="122"/>
        <end position="154"/>
    </location>
</feature>
<feature type="domain" description="THUMP" evidence="3">
    <location>
        <begin position="260"/>
        <end position="376"/>
    </location>
</feature>
<feature type="region of interest" description="Disordered" evidence="2">
    <location>
        <begin position="78"/>
        <end position="172"/>
    </location>
</feature>
<keyword evidence="1" id="KW-0694">RNA-binding</keyword>
<evidence type="ECO:0000313" key="4">
    <source>
        <dbReference type="EMBL" id="PWN97995.1"/>
    </source>
</evidence>
<dbReference type="OrthoDB" id="367221at2759"/>
<name>A0A316ZCI8_9BASI</name>
<feature type="compositionally biased region" description="Basic and acidic residues" evidence="2">
    <location>
        <begin position="415"/>
        <end position="424"/>
    </location>
</feature>
<dbReference type="PROSITE" id="PS51165">
    <property type="entry name" value="THUMP"/>
    <property type="match status" value="1"/>
</dbReference>
<evidence type="ECO:0000256" key="2">
    <source>
        <dbReference type="SAM" id="MobiDB-lite"/>
    </source>
</evidence>
<gene>
    <name evidence="4" type="ORF">FA09DRAFT_330150</name>
</gene>
<dbReference type="PANTHER" id="PTHR13452">
    <property type="entry name" value="THUMP DOMAIN CONTAINING PROTEIN 1-RELATED"/>
    <property type="match status" value="1"/>
</dbReference>
<feature type="region of interest" description="Disordered" evidence="2">
    <location>
        <begin position="1"/>
        <end position="28"/>
    </location>
</feature>
<dbReference type="GO" id="GO:0003723">
    <property type="term" value="F:RNA binding"/>
    <property type="evidence" value="ECO:0007669"/>
    <property type="project" value="UniProtKB-UniRule"/>
</dbReference>
<feature type="region of interest" description="Disordered" evidence="2">
    <location>
        <begin position="192"/>
        <end position="226"/>
    </location>
</feature>
<dbReference type="GO" id="GO:0006400">
    <property type="term" value="P:tRNA modification"/>
    <property type="evidence" value="ECO:0007669"/>
    <property type="project" value="InterPro"/>
</dbReference>
<dbReference type="InterPro" id="IPR004114">
    <property type="entry name" value="THUMP_dom"/>
</dbReference>
<dbReference type="AlphaFoldDB" id="A0A316ZCI8"/>
<feature type="compositionally biased region" description="Pro residues" evidence="2">
    <location>
        <begin position="155"/>
        <end position="171"/>
    </location>
</feature>
<dbReference type="RefSeq" id="XP_025598274.1">
    <property type="nucleotide sequence ID" value="XM_025742484.1"/>
</dbReference>
<keyword evidence="5" id="KW-1185">Reference proteome</keyword>
<reference evidence="4 5" key="1">
    <citation type="journal article" date="2018" name="Mol. Biol. Evol.">
        <title>Broad Genomic Sampling Reveals a Smut Pathogenic Ancestry of the Fungal Clade Ustilaginomycotina.</title>
        <authorList>
            <person name="Kijpornyongpan T."/>
            <person name="Mondo S.J."/>
            <person name="Barry K."/>
            <person name="Sandor L."/>
            <person name="Lee J."/>
            <person name="Lipzen A."/>
            <person name="Pangilinan J."/>
            <person name="LaButti K."/>
            <person name="Hainaut M."/>
            <person name="Henrissat B."/>
            <person name="Grigoriev I.V."/>
            <person name="Spatafora J.W."/>
            <person name="Aime M.C."/>
        </authorList>
    </citation>
    <scope>NUCLEOTIDE SEQUENCE [LARGE SCALE GENOMIC DNA]</scope>
    <source>
        <strain evidence="4 5">MCA 4186</strain>
    </source>
</reference>
<dbReference type="SUPFAM" id="SSF143437">
    <property type="entry name" value="THUMP domain-like"/>
    <property type="match status" value="1"/>
</dbReference>
<dbReference type="Pfam" id="PF02926">
    <property type="entry name" value="THUMP"/>
    <property type="match status" value="1"/>
</dbReference>
<proteinExistence type="predicted"/>
<feature type="compositionally biased region" description="Low complexity" evidence="2">
    <location>
        <begin position="1"/>
        <end position="13"/>
    </location>
</feature>
<evidence type="ECO:0000256" key="1">
    <source>
        <dbReference type="PROSITE-ProRule" id="PRU00529"/>
    </source>
</evidence>
<dbReference type="Proteomes" id="UP000245946">
    <property type="component" value="Unassembled WGS sequence"/>
</dbReference>
<feature type="compositionally biased region" description="Acidic residues" evidence="2">
    <location>
        <begin position="88"/>
        <end position="100"/>
    </location>
</feature>
<feature type="region of interest" description="Disordered" evidence="2">
    <location>
        <begin position="389"/>
        <end position="424"/>
    </location>
</feature>
<dbReference type="EMBL" id="KZ819293">
    <property type="protein sequence ID" value="PWN97995.1"/>
    <property type="molecule type" value="Genomic_DNA"/>
</dbReference>
<accession>A0A316ZCI8</accession>
<evidence type="ECO:0000259" key="3">
    <source>
        <dbReference type="PROSITE" id="PS51165"/>
    </source>
</evidence>
<dbReference type="Gene3D" id="3.30.2300.10">
    <property type="entry name" value="THUMP superfamily"/>
    <property type="match status" value="1"/>
</dbReference>
<sequence>MPKRPSSSSGPSAAKKRYRATLSSSSSARVCGPGIFLTCVRGKERRAADEAVAFLNEVADNMYAGVVCTSETPRHAVKVKQGATGAGGEEDDDEDEDDDEARPMGAHAVEVDEDDLDALRNAAPAAPAASKAQQASTAASAPASASPPASAAASTPPPAPRAKPAPAPAPAPVMSDIEAQIAAELAELAAAHEGGAGGGPSSAAKGKGKGAEKPRDEQGNVVPSPRRRFEIVETGTECLRFISVAPPLDPFRLVLGLMEEVERTGEARSRFVQRLSPVAGTSRADLKSVEALARELLPRWFASSSAQASLEGAEKGVTYKVEPHIRSHTSLSRDDVIRTIASCVPCDAGHAASLSHPDVWIMFEGIRNVCGLGVSKDYLKYKKYNPQQLAEATRKKKEESERAEGLTRVAAPAAGKKEDGKKEE</sequence>
<evidence type="ECO:0000313" key="5">
    <source>
        <dbReference type="Proteomes" id="UP000245946"/>
    </source>
</evidence>
<dbReference type="PANTHER" id="PTHR13452:SF10">
    <property type="entry name" value="THUMP DOMAIN-CONTAINING PROTEIN 1"/>
    <property type="match status" value="1"/>
</dbReference>
<dbReference type="GeneID" id="37270028"/>
<feature type="compositionally biased region" description="Basic and acidic residues" evidence="2">
    <location>
        <begin position="209"/>
        <end position="218"/>
    </location>
</feature>
<protein>
    <recommendedName>
        <fullName evidence="3">THUMP domain-containing protein</fullName>
    </recommendedName>
</protein>
<dbReference type="STRING" id="58919.A0A316ZCI8"/>
<dbReference type="CDD" id="cd11717">
    <property type="entry name" value="THUMP_THUMPD1_like"/>
    <property type="match status" value="1"/>
</dbReference>
<feature type="compositionally biased region" description="Basic and acidic residues" evidence="2">
    <location>
        <begin position="392"/>
        <end position="405"/>
    </location>
</feature>